<dbReference type="GO" id="GO:0008061">
    <property type="term" value="F:chitin binding"/>
    <property type="evidence" value="ECO:0007669"/>
    <property type="project" value="InterPro"/>
</dbReference>
<organism evidence="2">
    <name type="scientific">Malacosoma sp. alphabaculovirus</name>
    <dbReference type="NCBI Taxonomy" id="1881632"/>
    <lineage>
        <taxon>Viruses</taxon>
        <taxon>Viruses incertae sedis</taxon>
        <taxon>Naldaviricetes</taxon>
        <taxon>Lefavirales</taxon>
        <taxon>Baculoviridae</taxon>
        <taxon>Alphabaculovirus</taxon>
    </lineage>
</organism>
<reference evidence="2" key="1">
    <citation type="submission" date="2016-02" db="EMBL/GenBank/DDBJ databases">
        <authorList>
            <person name="Wen L."/>
            <person name="He K."/>
            <person name="Yang H."/>
        </authorList>
    </citation>
    <scope>NUCLEOTIDE SEQUENCE</scope>
    <source>
        <strain evidence="2">164</strain>
    </source>
</reference>
<evidence type="ECO:0000259" key="1">
    <source>
        <dbReference type="PROSITE" id="PS50940"/>
    </source>
</evidence>
<evidence type="ECO:0000313" key="2">
    <source>
        <dbReference type="EMBL" id="ANW12308.1"/>
    </source>
</evidence>
<dbReference type="SUPFAM" id="SSF57625">
    <property type="entry name" value="Invertebrate chitin-binding proteins"/>
    <property type="match status" value="1"/>
</dbReference>
<dbReference type="SMART" id="SM00494">
    <property type="entry name" value="ChtBD2"/>
    <property type="match status" value="1"/>
</dbReference>
<dbReference type="PROSITE" id="PS50940">
    <property type="entry name" value="CHIT_BIND_II"/>
    <property type="match status" value="1"/>
</dbReference>
<proteinExistence type="predicted"/>
<dbReference type="InterPro" id="IPR036508">
    <property type="entry name" value="Chitin-bd_dom_sf"/>
</dbReference>
<dbReference type="GO" id="GO:0005576">
    <property type="term" value="C:extracellular region"/>
    <property type="evidence" value="ECO:0007669"/>
    <property type="project" value="InterPro"/>
</dbReference>
<feature type="domain" description="Chitin-binding type-2" evidence="1">
    <location>
        <begin position="29"/>
        <end position="84"/>
    </location>
</feature>
<gene>
    <name evidence="2" type="primary">masp8.1</name>
</gene>
<dbReference type="Pfam" id="PF01607">
    <property type="entry name" value="CBM_14"/>
    <property type="match status" value="1"/>
</dbReference>
<dbReference type="InterPro" id="IPR002557">
    <property type="entry name" value="Chitin-bd_dom"/>
</dbReference>
<sequence length="92" mass="10713">MWILLAILVLVKVAMFHQMQKLHLNVHVRQLCPNGYHGLVPDPYDCNAYYMCPESIQFFCPLNYQFDLDGQTCLPQSLHDGCLGRLYRNLLI</sequence>
<dbReference type="EMBL" id="KU696414">
    <property type="protein sequence ID" value="ANW12308.1"/>
    <property type="molecule type" value="Genomic_DNA"/>
</dbReference>
<accession>A0A1B1V5Q0</accession>
<protein>
    <submittedName>
        <fullName evidence="2">Ac145</fullName>
    </submittedName>
</protein>
<name>A0A1B1V5Q0_9ABAC</name>